<keyword evidence="4" id="KW-0472">Membrane</keyword>
<evidence type="ECO:0000313" key="7">
    <source>
        <dbReference type="Proteomes" id="UP001153069"/>
    </source>
</evidence>
<dbReference type="OrthoDB" id="46789at2759"/>
<dbReference type="InterPro" id="IPR032675">
    <property type="entry name" value="LRR_dom_sf"/>
</dbReference>
<evidence type="ECO:0000256" key="1">
    <source>
        <dbReference type="ARBA" id="ARBA00022614"/>
    </source>
</evidence>
<name>A0A9N8HD49_9STRA</name>
<dbReference type="AlphaFoldDB" id="A0A9N8HD49"/>
<feature type="region of interest" description="Disordered" evidence="3">
    <location>
        <begin position="1"/>
        <end position="38"/>
    </location>
</feature>
<protein>
    <submittedName>
        <fullName evidence="6">Leucine Rich Repeat</fullName>
    </submittedName>
</protein>
<proteinExistence type="predicted"/>
<organism evidence="6 7">
    <name type="scientific">Seminavis robusta</name>
    <dbReference type="NCBI Taxonomy" id="568900"/>
    <lineage>
        <taxon>Eukaryota</taxon>
        <taxon>Sar</taxon>
        <taxon>Stramenopiles</taxon>
        <taxon>Ochrophyta</taxon>
        <taxon>Bacillariophyta</taxon>
        <taxon>Bacillariophyceae</taxon>
        <taxon>Bacillariophycidae</taxon>
        <taxon>Naviculales</taxon>
        <taxon>Naviculaceae</taxon>
        <taxon>Seminavis</taxon>
    </lineage>
</organism>
<dbReference type="EMBL" id="CAICTM010000408">
    <property type="protein sequence ID" value="CAB9509891.1"/>
    <property type="molecule type" value="Genomic_DNA"/>
</dbReference>
<evidence type="ECO:0000256" key="4">
    <source>
        <dbReference type="SAM" id="Phobius"/>
    </source>
</evidence>
<keyword evidence="7" id="KW-1185">Reference proteome</keyword>
<dbReference type="PANTHER" id="PTHR48054">
    <property type="entry name" value="RECEPTOR KINASE-LIKE PROTEIN XA21"/>
    <property type="match status" value="1"/>
</dbReference>
<sequence length="574" mass="63053">MRVVAERSAAARREEAESATSKSNNPEDVGTQAFKNPGDYYVSEKGDSINLMAIVAQRSVADDATPSMTADNNNTAPPDAAGNAVALHSGIEYDHQTGCPMTKHSLPPGSVTPGAYSGAPGANYQAVEPVRLDVLGAYDESGNGEQIQRRNVSFQLFSSNSYNPQPLRVSSTANTTSELTAEVRRSDISLNEEEEKSTFKTYAIVTAIGCMVVLVVAIIVLVVVLQPDDVSSLEEVDWELLLLSSLDTPTQLLIEQEPASIQAQAYNWVIQDPDFDEMPPWRHLQRFALATIYYSTQGPQWDQPHDWLSYNTSECHWRPPSPFSQQNGTRNPTAYVEEEDPDHCNLGGAFDMLHLDGIDNFGGSFPSEIKVLTGLKEIHITNIPSQLSLSDFTPPQLAALTKLTSLDFTASNLETSNIPTLIGTFSSLKSILLSTAQIAGTLPTEIGLLENLDTLDVSVNRLGWFLPTEWSQLTNLARLYLQSNNLIGELPKEWGNLSSLRDLDISDNQLTGNIPMEWEGMVFLTEFALYQNEDLVGETPDSFCEMQEEFHQKSDCEKVPCCRLGGIWCTCVGG</sequence>
<dbReference type="Proteomes" id="UP001153069">
    <property type="component" value="Unassembled WGS sequence"/>
</dbReference>
<reference evidence="6" key="1">
    <citation type="submission" date="2020-06" db="EMBL/GenBank/DDBJ databases">
        <authorList>
            <consortium name="Plant Systems Biology data submission"/>
        </authorList>
    </citation>
    <scope>NUCLEOTIDE SEQUENCE</scope>
    <source>
        <strain evidence="6">D6</strain>
    </source>
</reference>
<accession>A0A9N8HD49</accession>
<dbReference type="SUPFAM" id="SSF52058">
    <property type="entry name" value="L domain-like"/>
    <property type="match status" value="1"/>
</dbReference>
<evidence type="ECO:0000256" key="3">
    <source>
        <dbReference type="SAM" id="MobiDB-lite"/>
    </source>
</evidence>
<evidence type="ECO:0000259" key="5">
    <source>
        <dbReference type="Pfam" id="PF23598"/>
    </source>
</evidence>
<comment type="caution">
    <text evidence="6">The sequence shown here is derived from an EMBL/GenBank/DDBJ whole genome shotgun (WGS) entry which is preliminary data.</text>
</comment>
<dbReference type="InterPro" id="IPR052592">
    <property type="entry name" value="LRR-RLK"/>
</dbReference>
<feature type="transmembrane region" description="Helical" evidence="4">
    <location>
        <begin position="202"/>
        <end position="225"/>
    </location>
</feature>
<feature type="domain" description="Disease resistance R13L4/SHOC-2-like LRR" evidence="5">
    <location>
        <begin position="402"/>
        <end position="508"/>
    </location>
</feature>
<keyword evidence="4" id="KW-1133">Transmembrane helix</keyword>
<evidence type="ECO:0000256" key="2">
    <source>
        <dbReference type="ARBA" id="ARBA00022737"/>
    </source>
</evidence>
<evidence type="ECO:0000313" key="6">
    <source>
        <dbReference type="EMBL" id="CAB9509891.1"/>
    </source>
</evidence>
<keyword evidence="1" id="KW-0433">Leucine-rich repeat</keyword>
<gene>
    <name evidence="6" type="ORF">SEMRO_409_G137190.1</name>
</gene>
<keyword evidence="4" id="KW-0812">Transmembrane</keyword>
<dbReference type="Pfam" id="PF23598">
    <property type="entry name" value="LRR_14"/>
    <property type="match status" value="1"/>
</dbReference>
<dbReference type="PANTHER" id="PTHR48054:SF82">
    <property type="entry name" value="LRR RECEPTOR-LIKE SERINE_THREONINE-PROTEIN KINASE FLS2"/>
    <property type="match status" value="1"/>
</dbReference>
<dbReference type="InterPro" id="IPR055414">
    <property type="entry name" value="LRR_R13L4/SHOC2-like"/>
</dbReference>
<dbReference type="Gene3D" id="3.80.10.10">
    <property type="entry name" value="Ribonuclease Inhibitor"/>
    <property type="match status" value="1"/>
</dbReference>
<keyword evidence="2" id="KW-0677">Repeat</keyword>
<dbReference type="FunFam" id="3.80.10.10:FF:000041">
    <property type="entry name" value="LRR receptor-like serine/threonine-protein kinase ERECTA"/>
    <property type="match status" value="1"/>
</dbReference>